<dbReference type="EMBL" id="JAESVA010000002">
    <property type="protein sequence ID" value="MCB8879550.1"/>
    <property type="molecule type" value="Genomic_DNA"/>
</dbReference>
<accession>A0A963YYV2</accession>
<feature type="DNA-binding region" description="H-T-H motif" evidence="4">
    <location>
        <begin position="41"/>
        <end position="60"/>
    </location>
</feature>
<dbReference type="Proteomes" id="UP000721844">
    <property type="component" value="Unassembled WGS sequence"/>
</dbReference>
<comment type="caution">
    <text evidence="6">The sequence shown here is derived from an EMBL/GenBank/DDBJ whole genome shotgun (WGS) entry which is preliminary data.</text>
</comment>
<keyword evidence="2 4" id="KW-0238">DNA-binding</keyword>
<dbReference type="InterPro" id="IPR023772">
    <property type="entry name" value="DNA-bd_HTH_TetR-type_CS"/>
</dbReference>
<proteinExistence type="predicted"/>
<dbReference type="GO" id="GO:0003677">
    <property type="term" value="F:DNA binding"/>
    <property type="evidence" value="ECO:0007669"/>
    <property type="project" value="UniProtKB-UniRule"/>
</dbReference>
<dbReference type="Gene3D" id="1.10.357.10">
    <property type="entry name" value="Tetracycline Repressor, domain 2"/>
    <property type="match status" value="1"/>
</dbReference>
<dbReference type="InterPro" id="IPR009057">
    <property type="entry name" value="Homeodomain-like_sf"/>
</dbReference>
<evidence type="ECO:0000313" key="7">
    <source>
        <dbReference type="Proteomes" id="UP000721844"/>
    </source>
</evidence>
<name>A0A963YYV2_9PROT</name>
<dbReference type="PROSITE" id="PS50977">
    <property type="entry name" value="HTH_TETR_2"/>
    <property type="match status" value="1"/>
</dbReference>
<dbReference type="AlphaFoldDB" id="A0A963YYV2"/>
<dbReference type="PANTHER" id="PTHR47506">
    <property type="entry name" value="TRANSCRIPTIONAL REGULATORY PROTEIN"/>
    <property type="match status" value="1"/>
</dbReference>
<dbReference type="Pfam" id="PF00440">
    <property type="entry name" value="TetR_N"/>
    <property type="match status" value="1"/>
</dbReference>
<evidence type="ECO:0000256" key="1">
    <source>
        <dbReference type="ARBA" id="ARBA00023015"/>
    </source>
</evidence>
<dbReference type="Pfam" id="PF16925">
    <property type="entry name" value="TetR_C_13"/>
    <property type="match status" value="1"/>
</dbReference>
<dbReference type="Gene3D" id="1.10.10.60">
    <property type="entry name" value="Homeodomain-like"/>
    <property type="match status" value="1"/>
</dbReference>
<dbReference type="SUPFAM" id="SSF46689">
    <property type="entry name" value="Homeodomain-like"/>
    <property type="match status" value="1"/>
</dbReference>
<organism evidence="6 7">
    <name type="scientific">Acidisoma cellulosilyticum</name>
    <dbReference type="NCBI Taxonomy" id="2802395"/>
    <lineage>
        <taxon>Bacteria</taxon>
        <taxon>Pseudomonadati</taxon>
        <taxon>Pseudomonadota</taxon>
        <taxon>Alphaproteobacteria</taxon>
        <taxon>Acetobacterales</taxon>
        <taxon>Acidocellaceae</taxon>
        <taxon>Acidisoma</taxon>
    </lineage>
</organism>
<dbReference type="SUPFAM" id="SSF48498">
    <property type="entry name" value="Tetracyclin repressor-like, C-terminal domain"/>
    <property type="match status" value="1"/>
</dbReference>
<evidence type="ECO:0000259" key="5">
    <source>
        <dbReference type="PROSITE" id="PS50977"/>
    </source>
</evidence>
<reference evidence="6 7" key="1">
    <citation type="journal article" date="2021" name="Microorganisms">
        <title>Acidisoma silvae sp. nov. and Acidisomacellulosilytica sp. nov., Two Acidophilic Bacteria Isolated from Decaying Wood, Hydrolyzing Cellulose and Producing Poly-3-hydroxybutyrate.</title>
        <authorList>
            <person name="Mieszkin S."/>
            <person name="Pouder E."/>
            <person name="Uroz S."/>
            <person name="Simon-Colin C."/>
            <person name="Alain K."/>
        </authorList>
    </citation>
    <scope>NUCLEOTIDE SEQUENCE [LARGE SCALE GENOMIC DNA]</scope>
    <source>
        <strain evidence="6 7">HW T5.17</strain>
    </source>
</reference>
<feature type="domain" description="HTH tetR-type" evidence="5">
    <location>
        <begin position="18"/>
        <end position="78"/>
    </location>
</feature>
<protein>
    <submittedName>
        <fullName evidence="6">TetR family transcriptional regulator</fullName>
    </submittedName>
</protein>
<dbReference type="PANTHER" id="PTHR47506:SF10">
    <property type="entry name" value="TRANSCRIPTIONAL REGULATORY PROTEIN"/>
    <property type="match status" value="1"/>
</dbReference>
<dbReference type="PROSITE" id="PS01081">
    <property type="entry name" value="HTH_TETR_1"/>
    <property type="match status" value="1"/>
</dbReference>
<evidence type="ECO:0000256" key="2">
    <source>
        <dbReference type="ARBA" id="ARBA00023125"/>
    </source>
</evidence>
<keyword evidence="7" id="KW-1185">Reference proteome</keyword>
<sequence>MSQKTNLTQARTAGRPRSFDMADAVNRAVLVFRERGYQAASIDVISRGTGLTVGSLYKAFRDKKDIFAAAFARYLEERQTTVTARLAGVETGRARIATLLDLYLEAASGAEGRRGCLVVASLAEASGLDATQRAALAEAIGANETRLCDLLREGQSDGSVRLDLDVPAAADVLLALLQGIRVLGKLREPRDRIGFIAMALKTLD</sequence>
<keyword evidence="3" id="KW-0804">Transcription</keyword>
<evidence type="ECO:0000256" key="4">
    <source>
        <dbReference type="PROSITE-ProRule" id="PRU00335"/>
    </source>
</evidence>
<gene>
    <name evidence="6" type="ORF">ACELLULO517_04840</name>
</gene>
<dbReference type="InterPro" id="IPR011075">
    <property type="entry name" value="TetR_C"/>
</dbReference>
<dbReference type="RefSeq" id="WP_227306183.1">
    <property type="nucleotide sequence ID" value="NZ_JAESVA010000002.1"/>
</dbReference>
<evidence type="ECO:0000313" key="6">
    <source>
        <dbReference type="EMBL" id="MCB8879550.1"/>
    </source>
</evidence>
<keyword evidence="1" id="KW-0805">Transcription regulation</keyword>
<dbReference type="InterPro" id="IPR001647">
    <property type="entry name" value="HTH_TetR"/>
</dbReference>
<dbReference type="InterPro" id="IPR036271">
    <property type="entry name" value="Tet_transcr_reg_TetR-rel_C_sf"/>
</dbReference>
<evidence type="ECO:0000256" key="3">
    <source>
        <dbReference type="ARBA" id="ARBA00023163"/>
    </source>
</evidence>